<dbReference type="EMBL" id="VLKR01000010">
    <property type="protein sequence ID" value="TWI20361.1"/>
    <property type="molecule type" value="Genomic_DNA"/>
</dbReference>
<reference evidence="4 5" key="1">
    <citation type="journal article" date="2015" name="Stand. Genomic Sci.">
        <title>Genomic Encyclopedia of Bacterial and Archaeal Type Strains, Phase III: the genomes of soil and plant-associated and newly described type strains.</title>
        <authorList>
            <person name="Whitman W.B."/>
            <person name="Woyke T."/>
            <person name="Klenk H.P."/>
            <person name="Zhou Y."/>
            <person name="Lilburn T.G."/>
            <person name="Beck B.J."/>
            <person name="De Vos P."/>
            <person name="Vandamme P."/>
            <person name="Eisen J.A."/>
            <person name="Garrity G."/>
            <person name="Hugenholtz P."/>
            <person name="Kyrpides N.C."/>
        </authorList>
    </citation>
    <scope>NUCLEOTIDE SEQUENCE [LARGE SCALE GENOMIC DNA]</scope>
    <source>
        <strain evidence="4 5">CGMCC 1.6855</strain>
    </source>
</reference>
<comment type="caution">
    <text evidence="4">The sequence shown here is derived from an EMBL/GenBank/DDBJ whole genome shotgun (WGS) entry which is preliminary data.</text>
</comment>
<dbReference type="Proteomes" id="UP000315908">
    <property type="component" value="Unassembled WGS sequence"/>
</dbReference>
<dbReference type="InterPro" id="IPR025222">
    <property type="entry name" value="DUF3945"/>
</dbReference>
<feature type="domain" description="DUF4099" evidence="3">
    <location>
        <begin position="152"/>
        <end position="232"/>
    </location>
</feature>
<accession>A0A562MLB8</accession>
<protein>
    <submittedName>
        <fullName evidence="4">Uncharacterized protein DUF3945</fullName>
    </submittedName>
</protein>
<dbReference type="Pfam" id="PF13101">
    <property type="entry name" value="DUF3945"/>
    <property type="match status" value="2"/>
</dbReference>
<feature type="compositionally biased region" description="Basic and acidic residues" evidence="1">
    <location>
        <begin position="426"/>
        <end position="439"/>
    </location>
</feature>
<dbReference type="AlphaFoldDB" id="A0A562MLB8"/>
<dbReference type="RefSeq" id="WP_145328028.1">
    <property type="nucleotide sequence ID" value="NZ_VLKR01000010.1"/>
</dbReference>
<dbReference type="InterPro" id="IPR025343">
    <property type="entry name" value="DUF4099"/>
</dbReference>
<dbReference type="Pfam" id="PF13351">
    <property type="entry name" value="DUF4099"/>
    <property type="match status" value="1"/>
</dbReference>
<evidence type="ECO:0000256" key="1">
    <source>
        <dbReference type="SAM" id="MobiDB-lite"/>
    </source>
</evidence>
<dbReference type="OrthoDB" id="1081890at2"/>
<evidence type="ECO:0000313" key="4">
    <source>
        <dbReference type="EMBL" id="TWI20361.1"/>
    </source>
</evidence>
<name>A0A562MLB8_9SPHI</name>
<evidence type="ECO:0000259" key="2">
    <source>
        <dbReference type="Pfam" id="PF13101"/>
    </source>
</evidence>
<feature type="compositionally biased region" description="Basic and acidic residues" evidence="1">
    <location>
        <begin position="449"/>
        <end position="477"/>
    </location>
</feature>
<feature type="region of interest" description="Disordered" evidence="1">
    <location>
        <begin position="117"/>
        <end position="149"/>
    </location>
</feature>
<gene>
    <name evidence="4" type="ORF">IQ31_02316</name>
</gene>
<evidence type="ECO:0000259" key="3">
    <source>
        <dbReference type="Pfam" id="PF13351"/>
    </source>
</evidence>
<feature type="compositionally biased region" description="Basic and acidic residues" evidence="1">
    <location>
        <begin position="117"/>
        <end position="138"/>
    </location>
</feature>
<organism evidence="4 5">
    <name type="scientific">Sphingobacterium siyangense</name>
    <dbReference type="NCBI Taxonomy" id="459529"/>
    <lineage>
        <taxon>Bacteria</taxon>
        <taxon>Pseudomonadati</taxon>
        <taxon>Bacteroidota</taxon>
        <taxon>Sphingobacteriia</taxon>
        <taxon>Sphingobacteriales</taxon>
        <taxon>Sphingobacteriaceae</taxon>
        <taxon>Sphingobacterium</taxon>
    </lineage>
</organism>
<feature type="region of interest" description="Disordered" evidence="1">
    <location>
        <begin position="414"/>
        <end position="490"/>
    </location>
</feature>
<feature type="domain" description="DUF3945" evidence="2">
    <location>
        <begin position="293"/>
        <end position="346"/>
    </location>
</feature>
<proteinExistence type="predicted"/>
<evidence type="ECO:0000313" key="5">
    <source>
        <dbReference type="Proteomes" id="UP000315908"/>
    </source>
</evidence>
<sequence length="490" mass="56451">MSEENKDTKQSPDELSDILLVFDKDKKKIQAVKGIDKDGNLETVEPNKKNESQFLRVDKHGDVFSNFFSNFLRQIKNPTHFSFFKVPSPIATDVAAEMQKQVDTHDKKVENLLTKYEVKEENQQENKKDHKQENKNDMDTTQQTPENGEFRYKPEQIDWETMSQMGLSKERLEKLNLLEPLLKGYKTDVLVPISLNLGTVITRTDARLSLQPGEGDNLVVAIHGVRKEPQLNLPFFNHEFSKEDKENLLKTGNMGRVVDLTNPRTNEIMPSIISVDRLTNELIALRTDRIKIPEEIKGIKLDDTQKQTLLEGKPLYIEGMISKKGEPFNATVQFNADKRYVEFMFDRSNTQQQKQDKTQQQQSEVNDLAPRVFRGKELDDKQYEKFKEGQTVYVDGLTDKKGQKYQGYITFDKETGKTGFSFDNPNKLKEKVQPKEENKTQVAVNSEGKTNESTKNIKEPLKTAQKDPDSKEQKEQQKQNPPAKSKGRKM</sequence>
<feature type="domain" description="DUF3945" evidence="2">
    <location>
        <begin position="374"/>
        <end position="423"/>
    </location>
</feature>